<evidence type="ECO:0000313" key="1">
    <source>
        <dbReference type="EMBL" id="AUV60669.1"/>
    </source>
</evidence>
<dbReference type="EMBL" id="MG770214">
    <property type="protein sequence ID" value="AUV60669.1"/>
    <property type="molecule type" value="Genomic_DNA"/>
</dbReference>
<name>A0A2K9VEM4_9CAUD</name>
<proteinExistence type="predicted"/>
<accession>A0A2K9VEM4</accession>
<evidence type="ECO:0000313" key="2">
    <source>
        <dbReference type="Proteomes" id="UP000241128"/>
    </source>
</evidence>
<keyword evidence="2" id="KW-1185">Reference proteome</keyword>
<protein>
    <submittedName>
        <fullName evidence="1">Uncharacterized protein</fullName>
    </submittedName>
</protein>
<dbReference type="Proteomes" id="UP000241128">
    <property type="component" value="Segment"/>
</dbReference>
<sequence>MYKTGFCGIGHCEGTAPVSPSGKPMKVCTAHELCNCECHAKFDRMYKMANTERRLHENPNYVPYQYPDMSEYLTPIVELEGASLSGVAPTRVPRERPSESAPGLLELAPVYTGTPTGQRQRGQLESEVQAVCHRAMMGEFDELMTPQAIALLINPDNPPSTGAIGAVFNRWETIGYAKIHRKPLYFQHYTVEGMRDGLEALRRKAKARS</sequence>
<reference evidence="1 2" key="1">
    <citation type="submission" date="2018-01" db="EMBL/GenBank/DDBJ databases">
        <authorList>
            <person name="Brammer T.X."/>
            <person name="Firkus N.C."/>
            <person name="Haglund K.L."/>
            <person name="Heubel C."/>
            <person name="Johnson K."/>
            <person name="Lowery J.D."/>
            <person name="Neidermyer S.M."/>
            <person name="Richards M.A."/>
            <person name="Urick M.N."/>
            <person name="Bonilla J.A."/>
            <person name="Klyczek K."/>
            <person name="Garlena R.A."/>
            <person name="Russell D.A."/>
            <person name="Pope W.H."/>
            <person name="Jacobs-Sera D."/>
            <person name="Hendrix R.W."/>
            <person name="Hatfull G.F."/>
        </authorList>
    </citation>
    <scope>NUCLEOTIDE SEQUENCE [LARGE SCALE GENOMIC DNA]</scope>
</reference>
<organism evidence="1 2">
    <name type="scientific">Gordonia phage SteveFrench</name>
    <dbReference type="NCBI Taxonomy" id="2079281"/>
    <lineage>
        <taxon>Viruses</taxon>
        <taxon>Duplodnaviria</taxon>
        <taxon>Heunggongvirae</taxon>
        <taxon>Uroviricota</taxon>
        <taxon>Caudoviricetes</taxon>
        <taxon>Montyvirus</taxon>
        <taxon>Montyvirus stevefrench</taxon>
    </lineage>
</organism>
<gene>
    <name evidence="1" type="ORF">SEA_STEVEFRENCH_67</name>
</gene>